<dbReference type="EMBL" id="UPXX01000013">
    <property type="protein sequence ID" value="VBB42030.1"/>
    <property type="molecule type" value="Genomic_DNA"/>
</dbReference>
<evidence type="ECO:0000259" key="1">
    <source>
        <dbReference type="Pfam" id="PF08241"/>
    </source>
</evidence>
<gene>
    <name evidence="2" type="ORF">TRIP_B200170</name>
</gene>
<name>A0A653A1X7_UNCDX</name>
<proteinExistence type="predicted"/>
<organism evidence="2">
    <name type="scientific">Uncultured Desulfatiglans sp</name>
    <dbReference type="NCBI Taxonomy" id="1748965"/>
    <lineage>
        <taxon>Bacteria</taxon>
        <taxon>Pseudomonadati</taxon>
        <taxon>Thermodesulfobacteriota</taxon>
        <taxon>Desulfobacteria</taxon>
        <taxon>Desulfatiglandales</taxon>
        <taxon>Desulfatiglandaceae</taxon>
        <taxon>Desulfatiglans</taxon>
        <taxon>environmental samples</taxon>
    </lineage>
</organism>
<evidence type="ECO:0000313" key="2">
    <source>
        <dbReference type="EMBL" id="VBB42030.1"/>
    </source>
</evidence>
<dbReference type="Gene3D" id="3.40.50.150">
    <property type="entry name" value="Vaccinia Virus protein VP39"/>
    <property type="match status" value="1"/>
</dbReference>
<accession>A0A653A1X7</accession>
<dbReference type="InterPro" id="IPR013216">
    <property type="entry name" value="Methyltransf_11"/>
</dbReference>
<dbReference type="AlphaFoldDB" id="A0A653A1X7"/>
<dbReference type="GO" id="GO:0008757">
    <property type="term" value="F:S-adenosylmethionine-dependent methyltransferase activity"/>
    <property type="evidence" value="ECO:0007669"/>
    <property type="project" value="InterPro"/>
</dbReference>
<sequence>MDIDERDRVAELWDHSQEQYRRDDRVLYWELLPAVQRYQNEMMTGDAETGYFDRTLGELEARKGNTGLRGLSIGCNEGDPACEMILFERGLFARIEVVDLAEGLLERQQGIARSRGIEGIDYLCRNLNAVEIEPDVYDFIWAVGTVHHVERLDHLFDQINKGLRSGGLFMMREYIGPRRLQFTDRQLRIVNEILRILPEPYKKTADGRIKNHLERYDIEAIKAHDPSESIRSDEIMHFAAKHLELIEVAETGGTILHPLLSDIAFNFDRDETGAGLIEGLILLERILLGEKVLPSDYVFCLAGKTMK</sequence>
<dbReference type="InterPro" id="IPR029063">
    <property type="entry name" value="SAM-dependent_MTases_sf"/>
</dbReference>
<protein>
    <recommendedName>
        <fullName evidence="1">Methyltransferase type 11 domain-containing protein</fullName>
    </recommendedName>
</protein>
<reference evidence="2" key="1">
    <citation type="submission" date="2018-07" db="EMBL/GenBank/DDBJ databases">
        <authorList>
            <consortium name="Genoscope - CEA"/>
            <person name="William W."/>
        </authorList>
    </citation>
    <scope>NUCLEOTIDE SEQUENCE</scope>
    <source>
        <strain evidence="2">IK1</strain>
    </source>
</reference>
<feature type="domain" description="Methyltransferase type 11" evidence="1">
    <location>
        <begin position="71"/>
        <end position="170"/>
    </location>
</feature>
<dbReference type="Pfam" id="PF08241">
    <property type="entry name" value="Methyltransf_11"/>
    <property type="match status" value="1"/>
</dbReference>
<dbReference type="SUPFAM" id="SSF53335">
    <property type="entry name" value="S-adenosyl-L-methionine-dependent methyltransferases"/>
    <property type="match status" value="1"/>
</dbReference>
<dbReference type="CDD" id="cd02440">
    <property type="entry name" value="AdoMet_MTases"/>
    <property type="match status" value="1"/>
</dbReference>